<dbReference type="AlphaFoldDB" id="A0A2J6RAV9"/>
<dbReference type="Pfam" id="PF11951">
    <property type="entry name" value="Fungal_trans_2"/>
    <property type="match status" value="1"/>
</dbReference>
<dbReference type="Proteomes" id="UP000235786">
    <property type="component" value="Unassembled WGS sequence"/>
</dbReference>
<dbReference type="InterPro" id="IPR021858">
    <property type="entry name" value="Fun_TF"/>
</dbReference>
<evidence type="ECO:0008006" key="9">
    <source>
        <dbReference type="Google" id="ProtNLM"/>
    </source>
</evidence>
<organism evidence="7 8">
    <name type="scientific">Hyaloscypha variabilis (strain UAMH 11265 / GT02V1 / F)</name>
    <name type="common">Meliniomyces variabilis</name>
    <dbReference type="NCBI Taxonomy" id="1149755"/>
    <lineage>
        <taxon>Eukaryota</taxon>
        <taxon>Fungi</taxon>
        <taxon>Dikarya</taxon>
        <taxon>Ascomycota</taxon>
        <taxon>Pezizomycotina</taxon>
        <taxon>Leotiomycetes</taxon>
        <taxon>Helotiales</taxon>
        <taxon>Hyaloscyphaceae</taxon>
        <taxon>Hyaloscypha</taxon>
        <taxon>Hyaloscypha variabilis</taxon>
    </lineage>
</organism>
<name>A0A2J6RAV9_HYAVF</name>
<keyword evidence="5" id="KW-0804">Transcription</keyword>
<sequence>MASTDTSLVHRQRTKYQRSRAVKSRVRSGCVTCKCASAGYECDGYCYNTLARRSQSNPVLPTGSNVKNLRVPIPRVKSLPSTELVVQPSVGPRFESEIEHRCFLTFQESAASQLSGYYPSLVWERVVLQACHEAPWARNLVVAIGALHRHQTQKPLPAQEAGQVDGERERKSHYLFALQQYGTALGQLRHISAQEPDSEARLRYALISALLTTCFETYIGNREGAITQAKAGIDLLLKWTKEKEPTADSMVDDWTRVRRAAARSVYLDEDLLGAFHRLDYQLVLCKGLGPDRHRPDSFPSASHPFTSVNEACSFWDLVVRRILHFHSVQSVSEQHNPKGYEDENASTIGTKGKVYPKHMLVEQHNFKMAAEQFFRYFDPIFKSSRRKPGTNEYLLANLVMIRALSCRAAVSRGPSESEMYSDAFLRDYMLIIDLAQELIEDANKPLRKAVFNFDVTLGVSLFTVAHVCRDPKVRRSAIELLNRFPRREAWFDTLVAAKIATYIVTKEEKNMVHGFIPDKARLRLLRHETGPQKQWATIFCSKLVWKDGAVGREAIPPETIIL</sequence>
<dbReference type="InterPro" id="IPR052360">
    <property type="entry name" value="Transcr_Regulatory_Proteins"/>
</dbReference>
<evidence type="ECO:0000256" key="4">
    <source>
        <dbReference type="ARBA" id="ARBA00023125"/>
    </source>
</evidence>
<evidence type="ECO:0000256" key="3">
    <source>
        <dbReference type="ARBA" id="ARBA00023015"/>
    </source>
</evidence>
<evidence type="ECO:0000313" key="8">
    <source>
        <dbReference type="Proteomes" id="UP000235786"/>
    </source>
</evidence>
<evidence type="ECO:0000256" key="5">
    <source>
        <dbReference type="ARBA" id="ARBA00023163"/>
    </source>
</evidence>
<dbReference type="STRING" id="1149755.A0A2J6RAV9"/>
<dbReference type="PANTHER" id="PTHR36206">
    <property type="entry name" value="ASPERCRYPTIN BIOSYNTHESIS CLUSTER-SPECIFIC TRANSCRIPTION REGULATOR ATNN-RELATED"/>
    <property type="match status" value="1"/>
</dbReference>
<evidence type="ECO:0000256" key="1">
    <source>
        <dbReference type="ARBA" id="ARBA00022723"/>
    </source>
</evidence>
<dbReference type="GO" id="GO:0046872">
    <property type="term" value="F:metal ion binding"/>
    <property type="evidence" value="ECO:0007669"/>
    <property type="project" value="UniProtKB-KW"/>
</dbReference>
<dbReference type="EMBL" id="KZ613952">
    <property type="protein sequence ID" value="PMD35658.1"/>
    <property type="molecule type" value="Genomic_DNA"/>
</dbReference>
<keyword evidence="6" id="KW-0539">Nucleus</keyword>
<reference evidence="7 8" key="1">
    <citation type="submission" date="2016-04" db="EMBL/GenBank/DDBJ databases">
        <title>A degradative enzymes factory behind the ericoid mycorrhizal symbiosis.</title>
        <authorList>
            <consortium name="DOE Joint Genome Institute"/>
            <person name="Martino E."/>
            <person name="Morin E."/>
            <person name="Grelet G."/>
            <person name="Kuo A."/>
            <person name="Kohler A."/>
            <person name="Daghino S."/>
            <person name="Barry K."/>
            <person name="Choi C."/>
            <person name="Cichocki N."/>
            <person name="Clum A."/>
            <person name="Copeland A."/>
            <person name="Hainaut M."/>
            <person name="Haridas S."/>
            <person name="Labutti K."/>
            <person name="Lindquist E."/>
            <person name="Lipzen A."/>
            <person name="Khouja H.-R."/>
            <person name="Murat C."/>
            <person name="Ohm R."/>
            <person name="Olson A."/>
            <person name="Spatafora J."/>
            <person name="Veneault-Fourrey C."/>
            <person name="Henrissat B."/>
            <person name="Grigoriev I."/>
            <person name="Martin F."/>
            <person name="Perotto S."/>
        </authorList>
    </citation>
    <scope>NUCLEOTIDE SEQUENCE [LARGE SCALE GENOMIC DNA]</scope>
    <source>
        <strain evidence="7 8">F</strain>
    </source>
</reference>
<gene>
    <name evidence="7" type="ORF">L207DRAFT_570152</name>
</gene>
<dbReference type="GO" id="GO:0003677">
    <property type="term" value="F:DNA binding"/>
    <property type="evidence" value="ECO:0007669"/>
    <property type="project" value="UniProtKB-KW"/>
</dbReference>
<evidence type="ECO:0000256" key="6">
    <source>
        <dbReference type="ARBA" id="ARBA00023242"/>
    </source>
</evidence>
<keyword evidence="8" id="KW-1185">Reference proteome</keyword>
<evidence type="ECO:0000313" key="7">
    <source>
        <dbReference type="EMBL" id="PMD35658.1"/>
    </source>
</evidence>
<keyword evidence="1" id="KW-0479">Metal-binding</keyword>
<keyword evidence="3" id="KW-0805">Transcription regulation</keyword>
<proteinExistence type="predicted"/>
<keyword evidence="4" id="KW-0238">DNA-binding</keyword>
<accession>A0A2J6RAV9</accession>
<dbReference type="PANTHER" id="PTHR36206:SF4">
    <property type="entry name" value="HYPOTHETICAL CONSERVED PROTEIN (EUROFUNG)-RELATED"/>
    <property type="match status" value="1"/>
</dbReference>
<evidence type="ECO:0000256" key="2">
    <source>
        <dbReference type="ARBA" id="ARBA00022833"/>
    </source>
</evidence>
<keyword evidence="2" id="KW-0862">Zinc</keyword>
<protein>
    <recommendedName>
        <fullName evidence="9">Zn(2)-C6 fungal-type domain-containing protein</fullName>
    </recommendedName>
</protein>
<dbReference type="OrthoDB" id="3172332at2759"/>